<dbReference type="InterPro" id="IPR018939">
    <property type="entry name" value="Autophagy-rel_prot_27"/>
</dbReference>
<evidence type="ECO:0000256" key="12">
    <source>
        <dbReference type="ARBA" id="ARBA00023006"/>
    </source>
</evidence>
<feature type="chain" id="PRO_5040281651" description="Autophagy-related protein 27" evidence="20">
    <location>
        <begin position="23"/>
        <end position="310"/>
    </location>
</feature>
<gene>
    <name evidence="22" type="ORF">D0Z07_4775</name>
</gene>
<comment type="similarity">
    <text evidence="5">Belongs to the ATG27 family.</text>
</comment>
<keyword evidence="9 20" id="KW-0732">Signal</keyword>
<evidence type="ECO:0000256" key="9">
    <source>
        <dbReference type="ARBA" id="ARBA00022729"/>
    </source>
</evidence>
<dbReference type="GO" id="GO:0031966">
    <property type="term" value="C:mitochondrial membrane"/>
    <property type="evidence" value="ECO:0007669"/>
    <property type="project" value="UniProtKB-SubCell"/>
</dbReference>
<evidence type="ECO:0000256" key="4">
    <source>
        <dbReference type="ARBA" id="ARBA00004614"/>
    </source>
</evidence>
<dbReference type="Proteomes" id="UP000785200">
    <property type="component" value="Unassembled WGS sequence"/>
</dbReference>
<evidence type="ECO:0000313" key="23">
    <source>
        <dbReference type="Proteomes" id="UP000785200"/>
    </source>
</evidence>
<protein>
    <recommendedName>
        <fullName evidence="6">Autophagy-related protein 27</fullName>
    </recommendedName>
</protein>
<evidence type="ECO:0000256" key="1">
    <source>
        <dbReference type="ARBA" id="ARBA00004304"/>
    </source>
</evidence>
<keyword evidence="13" id="KW-0333">Golgi apparatus</keyword>
<organism evidence="22 23">
    <name type="scientific">Hyphodiscus hymeniophilus</name>
    <dbReference type="NCBI Taxonomy" id="353542"/>
    <lineage>
        <taxon>Eukaryota</taxon>
        <taxon>Fungi</taxon>
        <taxon>Dikarya</taxon>
        <taxon>Ascomycota</taxon>
        <taxon>Pezizomycotina</taxon>
        <taxon>Leotiomycetes</taxon>
        <taxon>Helotiales</taxon>
        <taxon>Hyphodiscaceae</taxon>
        <taxon>Hyphodiscus</taxon>
    </lineage>
</organism>
<dbReference type="PANTHER" id="PTHR15071">
    <property type="entry name" value="MANNOSE-6-PHOSPHATE RECEPTOR FAMILY MEMBER"/>
    <property type="match status" value="1"/>
</dbReference>
<evidence type="ECO:0000256" key="10">
    <source>
        <dbReference type="ARBA" id="ARBA00022927"/>
    </source>
</evidence>
<accession>A0A9P6VJT8</accession>
<evidence type="ECO:0000256" key="14">
    <source>
        <dbReference type="ARBA" id="ARBA00023128"/>
    </source>
</evidence>
<evidence type="ECO:0000259" key="21">
    <source>
        <dbReference type="PROSITE" id="PS51914"/>
    </source>
</evidence>
<evidence type="ECO:0000256" key="11">
    <source>
        <dbReference type="ARBA" id="ARBA00022989"/>
    </source>
</evidence>
<evidence type="ECO:0000256" key="7">
    <source>
        <dbReference type="ARBA" id="ARBA00022448"/>
    </source>
</evidence>
<dbReference type="PROSITE" id="PS51257">
    <property type="entry name" value="PROKAR_LIPOPROTEIN"/>
    <property type="match status" value="1"/>
</dbReference>
<dbReference type="PROSITE" id="PS51914">
    <property type="entry name" value="MRH"/>
    <property type="match status" value="1"/>
</dbReference>
<dbReference type="Gene3D" id="2.70.130.10">
    <property type="entry name" value="Mannose-6-phosphate receptor binding domain"/>
    <property type="match status" value="1"/>
</dbReference>
<keyword evidence="7" id="KW-0813">Transport</keyword>
<dbReference type="GO" id="GO:0034045">
    <property type="term" value="C:phagophore assembly site membrane"/>
    <property type="evidence" value="ECO:0007669"/>
    <property type="project" value="UniProtKB-SubCell"/>
</dbReference>
<proteinExistence type="inferred from homology"/>
<comment type="caution">
    <text evidence="22">The sequence shown here is derived from an EMBL/GenBank/DDBJ whole genome shotgun (WGS) entry which is preliminary data.</text>
</comment>
<feature type="transmembrane region" description="Helical" evidence="19">
    <location>
        <begin position="237"/>
        <end position="257"/>
    </location>
</feature>
<evidence type="ECO:0000313" key="22">
    <source>
        <dbReference type="EMBL" id="KAG0648964.1"/>
    </source>
</evidence>
<evidence type="ECO:0000256" key="19">
    <source>
        <dbReference type="SAM" id="Phobius"/>
    </source>
</evidence>
<dbReference type="InterPro" id="IPR009011">
    <property type="entry name" value="Man6P_isomerase_rcpt-bd_dom_sf"/>
</dbReference>
<evidence type="ECO:0000256" key="8">
    <source>
        <dbReference type="ARBA" id="ARBA00022692"/>
    </source>
</evidence>
<keyword evidence="11 19" id="KW-1133">Transmembrane helix</keyword>
<keyword evidence="17" id="KW-0968">Cytoplasmic vesicle</keyword>
<evidence type="ECO:0000256" key="17">
    <source>
        <dbReference type="ARBA" id="ARBA00023329"/>
    </source>
</evidence>
<evidence type="ECO:0000256" key="20">
    <source>
        <dbReference type="SAM" id="SignalP"/>
    </source>
</evidence>
<name>A0A9P6VJT8_9HELO</name>
<evidence type="ECO:0000256" key="5">
    <source>
        <dbReference type="ARBA" id="ARBA00005363"/>
    </source>
</evidence>
<keyword evidence="10" id="KW-0653">Protein transport</keyword>
<keyword evidence="8 19" id="KW-0812">Transmembrane</keyword>
<dbReference type="GO" id="GO:0030659">
    <property type="term" value="C:cytoplasmic vesicle membrane"/>
    <property type="evidence" value="ECO:0007669"/>
    <property type="project" value="UniProtKB-SubCell"/>
</dbReference>
<dbReference type="GO" id="GO:0015031">
    <property type="term" value="P:protein transport"/>
    <property type="evidence" value="ECO:0007669"/>
    <property type="project" value="UniProtKB-KW"/>
</dbReference>
<dbReference type="PANTHER" id="PTHR15071:SF13">
    <property type="entry name" value="AUTOPHAGY-RELATED PROTEIN 27"/>
    <property type="match status" value="1"/>
</dbReference>
<evidence type="ECO:0000256" key="3">
    <source>
        <dbReference type="ARBA" id="ARBA00004472"/>
    </source>
</evidence>
<feature type="region of interest" description="Disordered" evidence="18">
    <location>
        <begin position="165"/>
        <end position="196"/>
    </location>
</feature>
<sequence length="310" mass="34917">MRLAQNAAVISTLLFPLLSAAAGSFSCEHIRVNKQSFNLKPLGGAKSVMHHFENHNTTYTVDICKALGKVKDIPAEEQCPNGTQHGNDVLDEVYPIAGELKEKGGGHMEPKWERLKDSTSHEDSTKEGLRVSMNGGFRKLEGGKNRGQKAIIEFVCDKNREGTEHLYDPEDKYTEEKVKRDEDDGDDAKEDPDSPSLQFVRYEEGEGDVDTLRLRWLTKWACEGAKDEQDADKAGHWGFFTWFILIAFFSTATYLIFGSWLNYNRYGARGWDLLPHGDTIRDVPYLFKDWMRRVLSTIQGGGSRGGYAAV</sequence>
<feature type="signal peptide" evidence="20">
    <location>
        <begin position="1"/>
        <end position="22"/>
    </location>
</feature>
<dbReference type="InterPro" id="IPR044865">
    <property type="entry name" value="MRH_dom"/>
</dbReference>
<keyword evidence="15 19" id="KW-0472">Membrane</keyword>
<comment type="subcellular location">
    <subcellularLocation>
        <location evidence="2">Cytoplasmic vesicle membrane</location>
        <topology evidence="2">Single-pass type I membrane protein</topology>
    </subcellularLocation>
    <subcellularLocation>
        <location evidence="4">Golgi apparatus membrane</location>
        <topology evidence="4">Single-pass type I membrane protein</topology>
    </subcellularLocation>
    <subcellularLocation>
        <location evidence="1">Mitochondrion membrane</location>
        <topology evidence="1">Single-pass membrane protein</topology>
    </subcellularLocation>
    <subcellularLocation>
        <location evidence="3">Preautophagosomal structure membrane</location>
        <topology evidence="3">Single-pass type I membrane protein</topology>
    </subcellularLocation>
</comment>
<dbReference type="EMBL" id="VNKQ01000009">
    <property type="protein sequence ID" value="KAG0648964.1"/>
    <property type="molecule type" value="Genomic_DNA"/>
</dbReference>
<evidence type="ECO:0000256" key="2">
    <source>
        <dbReference type="ARBA" id="ARBA00004358"/>
    </source>
</evidence>
<evidence type="ECO:0000256" key="15">
    <source>
        <dbReference type="ARBA" id="ARBA00023136"/>
    </source>
</evidence>
<feature type="compositionally biased region" description="Basic and acidic residues" evidence="18">
    <location>
        <begin position="165"/>
        <end position="182"/>
    </location>
</feature>
<dbReference type="OrthoDB" id="29460at2759"/>
<keyword evidence="16" id="KW-1015">Disulfide bond</keyword>
<evidence type="ECO:0000256" key="18">
    <source>
        <dbReference type="SAM" id="MobiDB-lite"/>
    </source>
</evidence>
<feature type="region of interest" description="Disordered" evidence="18">
    <location>
        <begin position="100"/>
        <end position="128"/>
    </location>
</feature>
<keyword evidence="12" id="KW-0072">Autophagy</keyword>
<keyword evidence="14" id="KW-0496">Mitochondrion</keyword>
<evidence type="ECO:0000256" key="13">
    <source>
        <dbReference type="ARBA" id="ARBA00023034"/>
    </source>
</evidence>
<evidence type="ECO:0000256" key="16">
    <source>
        <dbReference type="ARBA" id="ARBA00023157"/>
    </source>
</evidence>
<dbReference type="Pfam" id="PF09451">
    <property type="entry name" value="ATG27"/>
    <property type="match status" value="1"/>
</dbReference>
<dbReference type="GO" id="GO:0000139">
    <property type="term" value="C:Golgi membrane"/>
    <property type="evidence" value="ECO:0007669"/>
    <property type="project" value="UniProtKB-SubCell"/>
</dbReference>
<dbReference type="GO" id="GO:0006914">
    <property type="term" value="P:autophagy"/>
    <property type="evidence" value="ECO:0007669"/>
    <property type="project" value="UniProtKB-KW"/>
</dbReference>
<dbReference type="AlphaFoldDB" id="A0A9P6VJT8"/>
<reference evidence="22" key="1">
    <citation type="submission" date="2019-07" db="EMBL/GenBank/DDBJ databases">
        <title>Hyphodiscus hymeniophilus genome sequencing and assembly.</title>
        <authorList>
            <person name="Kramer G."/>
            <person name="Nodwell J."/>
        </authorList>
    </citation>
    <scope>NUCLEOTIDE SEQUENCE</scope>
    <source>
        <strain evidence="22">ATCC 34498</strain>
    </source>
</reference>
<feature type="domain" description="MRH" evidence="21">
    <location>
        <begin position="25"/>
        <end position="224"/>
    </location>
</feature>
<keyword evidence="23" id="KW-1185">Reference proteome</keyword>
<evidence type="ECO:0000256" key="6">
    <source>
        <dbReference type="ARBA" id="ARBA00013776"/>
    </source>
</evidence>